<protein>
    <submittedName>
        <fullName evidence="2">Exopolysaccharide biosynthesis protein</fullName>
    </submittedName>
</protein>
<evidence type="ECO:0000313" key="2">
    <source>
        <dbReference type="EMBL" id="KEO73625.1"/>
    </source>
</evidence>
<feature type="transmembrane region" description="Helical" evidence="1">
    <location>
        <begin position="328"/>
        <end position="349"/>
    </location>
</feature>
<keyword evidence="1" id="KW-1133">Transmembrane helix</keyword>
<dbReference type="PANTHER" id="PTHR32309:SF13">
    <property type="entry name" value="FERRIC ENTEROBACTIN TRANSPORT PROTEIN FEPE"/>
    <property type="match status" value="1"/>
</dbReference>
<name>A0A074KZL9_9BACT</name>
<dbReference type="AlphaFoldDB" id="A0A074KZL9"/>
<comment type="caution">
    <text evidence="2">The sequence shown here is derived from an EMBL/GenBank/DDBJ whole genome shotgun (WGS) entry which is preliminary data.</text>
</comment>
<accession>A0A074KZL9</accession>
<dbReference type="OrthoDB" id="745212at2"/>
<sequence>MTDYQHIKDDKITFRELILRLQGWSEVFKRKWKILVVFLIIGLIAGAAVSVFKKPIYIAETTFVLEESDMGGMGGSMSGLASLVGINLGSLGSSNGLFSGDNIMELYRSDNMLSKTLLSPMNAVGDSGQLLINRYITFNKLDRKWRNEVDFSAMDFAKNREMFSIKEDSVVKEIIKEIRKSNLSVSKPDRKLSIIQVSIASKDQLFAKYFNEQLVENVNTFYYETKTKKTAENLSILQTQADSVRKILDRSLTDFASATDNVPNPNPLVQRAMVESRKRQVDVQASSTVYSEIVKNLEIAKVNHRNNSPLIQIIDFPRFPLEESKIKLLKGLIIGGLSFFILGIFYIYLSTLYAANIRESA</sequence>
<dbReference type="InterPro" id="IPR050445">
    <property type="entry name" value="Bact_polysacc_biosynth/exp"/>
</dbReference>
<dbReference type="PANTHER" id="PTHR32309">
    <property type="entry name" value="TYROSINE-PROTEIN KINASE"/>
    <property type="match status" value="1"/>
</dbReference>
<dbReference type="STRING" id="1048983.EL17_12050"/>
<feature type="transmembrane region" description="Helical" evidence="1">
    <location>
        <begin position="34"/>
        <end position="52"/>
    </location>
</feature>
<reference evidence="2 3" key="1">
    <citation type="submission" date="2014-04" db="EMBL/GenBank/DDBJ databases">
        <title>Characterization and application of a salt tolerant electro-active bacterium.</title>
        <authorList>
            <person name="Yang L."/>
            <person name="Wei S."/>
            <person name="Tay Q.X.M."/>
        </authorList>
    </citation>
    <scope>NUCLEOTIDE SEQUENCE [LARGE SCALE GENOMIC DNA]</scope>
    <source>
        <strain evidence="2 3">LY1</strain>
    </source>
</reference>
<keyword evidence="1" id="KW-0812">Transmembrane</keyword>
<dbReference type="GO" id="GO:0005886">
    <property type="term" value="C:plasma membrane"/>
    <property type="evidence" value="ECO:0007669"/>
    <property type="project" value="TreeGrafter"/>
</dbReference>
<keyword evidence="3" id="KW-1185">Reference proteome</keyword>
<dbReference type="eggNOG" id="COG3206">
    <property type="taxonomic scope" value="Bacteria"/>
</dbReference>
<dbReference type="RefSeq" id="WP_035074532.1">
    <property type="nucleotide sequence ID" value="NZ_JMIH01000021.1"/>
</dbReference>
<evidence type="ECO:0000313" key="3">
    <source>
        <dbReference type="Proteomes" id="UP000027821"/>
    </source>
</evidence>
<dbReference type="EMBL" id="JMIH01000021">
    <property type="protein sequence ID" value="KEO73625.1"/>
    <property type="molecule type" value="Genomic_DNA"/>
</dbReference>
<organism evidence="2 3">
    <name type="scientific">Anditalea andensis</name>
    <dbReference type="NCBI Taxonomy" id="1048983"/>
    <lineage>
        <taxon>Bacteria</taxon>
        <taxon>Pseudomonadati</taxon>
        <taxon>Bacteroidota</taxon>
        <taxon>Cytophagia</taxon>
        <taxon>Cytophagales</taxon>
        <taxon>Cytophagaceae</taxon>
        <taxon>Anditalea</taxon>
    </lineage>
</organism>
<proteinExistence type="predicted"/>
<dbReference type="Proteomes" id="UP000027821">
    <property type="component" value="Unassembled WGS sequence"/>
</dbReference>
<evidence type="ECO:0000256" key="1">
    <source>
        <dbReference type="SAM" id="Phobius"/>
    </source>
</evidence>
<keyword evidence="1" id="KW-0472">Membrane</keyword>
<gene>
    <name evidence="2" type="ORF">EL17_12050</name>
</gene>
<dbReference type="GO" id="GO:0004713">
    <property type="term" value="F:protein tyrosine kinase activity"/>
    <property type="evidence" value="ECO:0007669"/>
    <property type="project" value="TreeGrafter"/>
</dbReference>